<comment type="similarity">
    <text evidence="3">Belongs to the ribose 5-phosphate isomerase family.</text>
</comment>
<dbReference type="PANTHER" id="PTHR11934:SF0">
    <property type="entry name" value="RIBOSE-5-PHOSPHATE ISOMERASE"/>
    <property type="match status" value="1"/>
</dbReference>
<dbReference type="GO" id="GO:0004751">
    <property type="term" value="F:ribose-5-phosphate isomerase activity"/>
    <property type="evidence" value="ECO:0007669"/>
    <property type="project" value="UniProtKB-EC"/>
</dbReference>
<sequence length="272" mass="29349">MLRQLLIAPVGSTIAKSYINCSSKQVFKCFSTSSPSAMSLEQAKKIAAFKAVDEYVRNDTVVGVGSGSTVVYAVQRLAERVKAEGLRLVCIPTSFQARQLIIDAGLVLGDLEQNPRIDCAIDGADEVDADMVLIKGGGGCLLQEKIVASCAAQLIVIADYTKDSKRLGEQYKKGIPVEVVPMAYVPIRDRIAAKYGGKLQLRMAVAKAGPVVTDNGNFILDWHFPETIVNGWDEINRDIMMIPGVVETGLFVKMATKAYFGLADGSVIERSA</sequence>
<comment type="catalytic activity">
    <reaction evidence="1">
        <text>aldehydo-D-ribose 5-phosphate = D-ribulose 5-phosphate</text>
        <dbReference type="Rhea" id="RHEA:14657"/>
        <dbReference type="ChEBI" id="CHEBI:58121"/>
        <dbReference type="ChEBI" id="CHEBI:58273"/>
        <dbReference type="EC" id="5.3.1.6"/>
    </reaction>
</comment>
<organism evidence="7">
    <name type="scientific">Culex pipiens</name>
    <name type="common">House mosquito</name>
    <dbReference type="NCBI Taxonomy" id="7175"/>
    <lineage>
        <taxon>Eukaryota</taxon>
        <taxon>Metazoa</taxon>
        <taxon>Ecdysozoa</taxon>
        <taxon>Arthropoda</taxon>
        <taxon>Hexapoda</taxon>
        <taxon>Insecta</taxon>
        <taxon>Pterygota</taxon>
        <taxon>Neoptera</taxon>
        <taxon>Endopterygota</taxon>
        <taxon>Diptera</taxon>
        <taxon>Nematocera</taxon>
        <taxon>Culicoidea</taxon>
        <taxon>Culicidae</taxon>
        <taxon>Culicinae</taxon>
        <taxon>Culicini</taxon>
        <taxon>Culex</taxon>
        <taxon>Culex</taxon>
    </lineage>
</organism>
<dbReference type="GO" id="GO:0005737">
    <property type="term" value="C:cytoplasm"/>
    <property type="evidence" value="ECO:0007669"/>
    <property type="project" value="TreeGrafter"/>
</dbReference>
<dbReference type="CDD" id="cd01398">
    <property type="entry name" value="RPI_A"/>
    <property type="match status" value="1"/>
</dbReference>
<dbReference type="EC" id="5.3.1.6" evidence="4"/>
<accession>A0A8D8AP84</accession>
<dbReference type="UniPathway" id="UPA00115">
    <property type="reaction ID" value="UER00412"/>
</dbReference>
<protein>
    <recommendedName>
        <fullName evidence="4">ribose-5-phosphate isomerase</fullName>
        <ecNumber evidence="4">5.3.1.6</ecNumber>
    </recommendedName>
    <alternativeName>
        <fullName evidence="6">Phosphoriboisomerase</fullName>
    </alternativeName>
</protein>
<comment type="pathway">
    <text evidence="2">Carbohydrate degradation; pentose phosphate pathway; D-ribose 5-phosphate from D-ribulose 5-phosphate (non-oxidative stage): step 1/1.</text>
</comment>
<reference evidence="7" key="1">
    <citation type="submission" date="2021-05" db="EMBL/GenBank/DDBJ databases">
        <authorList>
            <person name="Alioto T."/>
            <person name="Alioto T."/>
            <person name="Gomez Garrido J."/>
        </authorList>
    </citation>
    <scope>NUCLEOTIDE SEQUENCE</scope>
</reference>
<proteinExistence type="inferred from homology"/>
<dbReference type="InterPro" id="IPR020672">
    <property type="entry name" value="Ribose5P_isomerase_typA_subgr"/>
</dbReference>
<dbReference type="InterPro" id="IPR004788">
    <property type="entry name" value="Ribose5P_isomerase_type_A"/>
</dbReference>
<dbReference type="FunFam" id="3.30.70.260:FF:000018">
    <property type="entry name" value="Ribose-5-phosphate isomerase A"/>
    <property type="match status" value="1"/>
</dbReference>
<dbReference type="SUPFAM" id="SSF100950">
    <property type="entry name" value="NagB/RpiA/CoA transferase-like"/>
    <property type="match status" value="1"/>
</dbReference>
<evidence type="ECO:0000256" key="6">
    <source>
        <dbReference type="ARBA" id="ARBA00029734"/>
    </source>
</evidence>
<evidence type="ECO:0000256" key="2">
    <source>
        <dbReference type="ARBA" id="ARBA00004988"/>
    </source>
</evidence>
<keyword evidence="5 7" id="KW-0413">Isomerase</keyword>
<dbReference type="GO" id="GO:0009052">
    <property type="term" value="P:pentose-phosphate shunt, non-oxidative branch"/>
    <property type="evidence" value="ECO:0007669"/>
    <property type="project" value="InterPro"/>
</dbReference>
<name>A0A8D8AP84_CULPI</name>
<evidence type="ECO:0000313" key="7">
    <source>
        <dbReference type="EMBL" id="CAG6460974.1"/>
    </source>
</evidence>
<dbReference type="GO" id="GO:0006014">
    <property type="term" value="P:D-ribose metabolic process"/>
    <property type="evidence" value="ECO:0007669"/>
    <property type="project" value="TreeGrafter"/>
</dbReference>
<dbReference type="NCBIfam" id="TIGR00021">
    <property type="entry name" value="rpiA"/>
    <property type="match status" value="1"/>
</dbReference>
<evidence type="ECO:0000256" key="1">
    <source>
        <dbReference type="ARBA" id="ARBA00001713"/>
    </source>
</evidence>
<dbReference type="InterPro" id="IPR037171">
    <property type="entry name" value="NagB/RpiA_transferase-like"/>
</dbReference>
<dbReference type="FunFam" id="3.40.50.1360:FF:000001">
    <property type="entry name" value="Ribose-5-phosphate isomerase A"/>
    <property type="match status" value="1"/>
</dbReference>
<dbReference type="Gene3D" id="3.40.50.1360">
    <property type="match status" value="1"/>
</dbReference>
<evidence type="ECO:0000256" key="4">
    <source>
        <dbReference type="ARBA" id="ARBA00011959"/>
    </source>
</evidence>
<evidence type="ECO:0000256" key="3">
    <source>
        <dbReference type="ARBA" id="ARBA00008088"/>
    </source>
</evidence>
<dbReference type="EMBL" id="HBUE01041857">
    <property type="protein sequence ID" value="CAG6460974.1"/>
    <property type="molecule type" value="Transcribed_RNA"/>
</dbReference>
<evidence type="ECO:0000256" key="5">
    <source>
        <dbReference type="ARBA" id="ARBA00023235"/>
    </source>
</evidence>
<dbReference type="AlphaFoldDB" id="A0A8D8AP84"/>
<dbReference type="Gene3D" id="3.30.70.260">
    <property type="match status" value="1"/>
</dbReference>
<dbReference type="SUPFAM" id="SSF75445">
    <property type="entry name" value="D-ribose-5-phosphate isomerase (RpiA), lid domain"/>
    <property type="match status" value="1"/>
</dbReference>
<dbReference type="PANTHER" id="PTHR11934">
    <property type="entry name" value="RIBOSE-5-PHOSPHATE ISOMERASE"/>
    <property type="match status" value="1"/>
</dbReference>
<dbReference type="Pfam" id="PF06026">
    <property type="entry name" value="Rib_5-P_isom_A"/>
    <property type="match status" value="1"/>
</dbReference>
<dbReference type="HAMAP" id="MF_00170">
    <property type="entry name" value="Rib_5P_isom_A"/>
    <property type="match status" value="1"/>
</dbReference>
<dbReference type="NCBIfam" id="NF001924">
    <property type="entry name" value="PRK00702.1"/>
    <property type="match status" value="1"/>
</dbReference>